<name>A0A8X8KC60_ACIFI</name>
<comment type="caution">
    <text evidence="2">The sequence shown here is derived from an EMBL/GenBank/DDBJ whole genome shotgun (WGS) entry which is preliminary data.</text>
</comment>
<proteinExistence type="predicted"/>
<organism evidence="2 3">
    <name type="scientific">Acidithiobacillus ferridurans</name>
    <dbReference type="NCBI Taxonomy" id="1232575"/>
    <lineage>
        <taxon>Bacteria</taxon>
        <taxon>Pseudomonadati</taxon>
        <taxon>Pseudomonadota</taxon>
        <taxon>Acidithiobacillia</taxon>
        <taxon>Acidithiobacillales</taxon>
        <taxon>Acidithiobacillaceae</taxon>
        <taxon>Acidithiobacillus</taxon>
    </lineage>
</organism>
<feature type="region of interest" description="Disordered" evidence="1">
    <location>
        <begin position="1"/>
        <end position="30"/>
    </location>
</feature>
<evidence type="ECO:0000313" key="3">
    <source>
        <dbReference type="Proteomes" id="UP000887300"/>
    </source>
</evidence>
<sequence length="61" mass="6538">MQARSMKIAERPPEHAPQAGTQQQGNGGKALAERKGWLAVLVNIGGPIWKKVISILPHCPA</sequence>
<protein>
    <submittedName>
        <fullName evidence="2">Uncharacterized protein</fullName>
    </submittedName>
</protein>
<gene>
    <name evidence="2" type="ORF">HF568_12000</name>
</gene>
<dbReference type="AlphaFoldDB" id="A0A8X8KC60"/>
<dbReference type="EMBL" id="JABBHS010000360">
    <property type="protein sequence ID" value="MBU2723908.1"/>
    <property type="molecule type" value="Genomic_DNA"/>
</dbReference>
<dbReference type="Proteomes" id="UP000887300">
    <property type="component" value="Unassembled WGS sequence"/>
</dbReference>
<evidence type="ECO:0000313" key="2">
    <source>
        <dbReference type="EMBL" id="MBU2723908.1"/>
    </source>
</evidence>
<evidence type="ECO:0000256" key="1">
    <source>
        <dbReference type="SAM" id="MobiDB-lite"/>
    </source>
</evidence>
<accession>A0A8X8KC60</accession>
<reference evidence="2" key="1">
    <citation type="journal article" date="2021" name="ISME J.">
        <title>Genomic evolution of the class Acidithiobacillia: deep-branching Proteobacteria living in extreme acidic conditions.</title>
        <authorList>
            <person name="Moya-Beltran A."/>
            <person name="Beard S."/>
            <person name="Rojas-Villalobos C."/>
            <person name="Issotta F."/>
            <person name="Gallardo Y."/>
            <person name="Ulloa R."/>
            <person name="Giaveno A."/>
            <person name="Degli Esposti M."/>
            <person name="Johnson D.B."/>
            <person name="Quatrini R."/>
        </authorList>
    </citation>
    <scope>NUCLEOTIDE SEQUENCE</scope>
    <source>
        <strain evidence="2">DSM 583</strain>
    </source>
</reference>